<organism evidence="1 2">
    <name type="scientific">Dreissena polymorpha</name>
    <name type="common">Zebra mussel</name>
    <name type="synonym">Mytilus polymorpha</name>
    <dbReference type="NCBI Taxonomy" id="45954"/>
    <lineage>
        <taxon>Eukaryota</taxon>
        <taxon>Metazoa</taxon>
        <taxon>Spiralia</taxon>
        <taxon>Lophotrochozoa</taxon>
        <taxon>Mollusca</taxon>
        <taxon>Bivalvia</taxon>
        <taxon>Autobranchia</taxon>
        <taxon>Heteroconchia</taxon>
        <taxon>Euheterodonta</taxon>
        <taxon>Imparidentia</taxon>
        <taxon>Neoheterodontei</taxon>
        <taxon>Myida</taxon>
        <taxon>Dreissenoidea</taxon>
        <taxon>Dreissenidae</taxon>
        <taxon>Dreissena</taxon>
    </lineage>
</organism>
<reference evidence="1" key="2">
    <citation type="submission" date="2020-11" db="EMBL/GenBank/DDBJ databases">
        <authorList>
            <person name="McCartney M.A."/>
            <person name="Auch B."/>
            <person name="Kono T."/>
            <person name="Mallez S."/>
            <person name="Becker A."/>
            <person name="Gohl D.M."/>
            <person name="Silverstein K.A.T."/>
            <person name="Koren S."/>
            <person name="Bechman K.B."/>
            <person name="Herman A."/>
            <person name="Abrahante J.E."/>
            <person name="Garbe J."/>
        </authorList>
    </citation>
    <scope>NUCLEOTIDE SEQUENCE</scope>
    <source>
        <strain evidence="1">Duluth1</strain>
        <tissue evidence="1">Whole animal</tissue>
    </source>
</reference>
<evidence type="ECO:0000313" key="2">
    <source>
        <dbReference type="Proteomes" id="UP000828390"/>
    </source>
</evidence>
<dbReference type="EMBL" id="JAIWYP010000007">
    <property type="protein sequence ID" value="KAH3793952.1"/>
    <property type="molecule type" value="Genomic_DNA"/>
</dbReference>
<gene>
    <name evidence="1" type="ORF">DPMN_147480</name>
</gene>
<accession>A0A9D4FDS5</accession>
<dbReference type="Proteomes" id="UP000828390">
    <property type="component" value="Unassembled WGS sequence"/>
</dbReference>
<sequence>MMTNEVDNEDDDHNIERGTWRNVVNCQDVQDNIINYKGKIVSKGLFVTDQVLIDTKNDSLRHIPSVTVLSREGDNDLLGDDGLVILGVGESPSASVDC</sequence>
<name>A0A9D4FDS5_DREPO</name>
<proteinExistence type="predicted"/>
<reference evidence="1" key="1">
    <citation type="journal article" date="2019" name="bioRxiv">
        <title>The Genome of the Zebra Mussel, Dreissena polymorpha: A Resource for Invasive Species Research.</title>
        <authorList>
            <person name="McCartney M.A."/>
            <person name="Auch B."/>
            <person name="Kono T."/>
            <person name="Mallez S."/>
            <person name="Zhang Y."/>
            <person name="Obille A."/>
            <person name="Becker A."/>
            <person name="Abrahante J.E."/>
            <person name="Garbe J."/>
            <person name="Badalamenti J.P."/>
            <person name="Herman A."/>
            <person name="Mangelson H."/>
            <person name="Liachko I."/>
            <person name="Sullivan S."/>
            <person name="Sone E.D."/>
            <person name="Koren S."/>
            <person name="Silverstein K.A.T."/>
            <person name="Beckman K.B."/>
            <person name="Gohl D.M."/>
        </authorList>
    </citation>
    <scope>NUCLEOTIDE SEQUENCE</scope>
    <source>
        <strain evidence="1">Duluth1</strain>
        <tissue evidence="1">Whole animal</tissue>
    </source>
</reference>
<dbReference type="AlphaFoldDB" id="A0A9D4FDS5"/>
<evidence type="ECO:0000313" key="1">
    <source>
        <dbReference type="EMBL" id="KAH3793952.1"/>
    </source>
</evidence>
<keyword evidence="2" id="KW-1185">Reference proteome</keyword>
<comment type="caution">
    <text evidence="1">The sequence shown here is derived from an EMBL/GenBank/DDBJ whole genome shotgun (WGS) entry which is preliminary data.</text>
</comment>
<protein>
    <submittedName>
        <fullName evidence="1">Uncharacterized protein</fullName>
    </submittedName>
</protein>